<proteinExistence type="inferred from homology"/>
<feature type="transmembrane region" description="Helical" evidence="8">
    <location>
        <begin position="44"/>
        <end position="63"/>
    </location>
</feature>
<comment type="similarity">
    <text evidence="2">Belongs to the amino acid-polyamine-organocation (APC) superfamily. Spore germination protein (SGP) (TC 2.A.3.9) family.</text>
</comment>
<evidence type="ECO:0000256" key="3">
    <source>
        <dbReference type="ARBA" id="ARBA00022448"/>
    </source>
</evidence>
<dbReference type="InterPro" id="IPR004761">
    <property type="entry name" value="Spore_GerAB"/>
</dbReference>
<keyword evidence="10" id="KW-1185">Reference proteome</keyword>
<evidence type="ECO:0000313" key="10">
    <source>
        <dbReference type="Proteomes" id="UP000308230"/>
    </source>
</evidence>
<dbReference type="Proteomes" id="UP000308230">
    <property type="component" value="Unassembled WGS sequence"/>
</dbReference>
<dbReference type="NCBIfam" id="TIGR00912">
    <property type="entry name" value="2A0309"/>
    <property type="match status" value="1"/>
</dbReference>
<feature type="transmembrane region" description="Helical" evidence="8">
    <location>
        <begin position="270"/>
        <end position="292"/>
    </location>
</feature>
<dbReference type="PANTHER" id="PTHR34975">
    <property type="entry name" value="SPORE GERMINATION PROTEIN A2"/>
    <property type="match status" value="1"/>
</dbReference>
<dbReference type="GO" id="GO:0009847">
    <property type="term" value="P:spore germination"/>
    <property type="evidence" value="ECO:0007669"/>
    <property type="project" value="InterPro"/>
</dbReference>
<evidence type="ECO:0000256" key="6">
    <source>
        <dbReference type="ARBA" id="ARBA00022989"/>
    </source>
</evidence>
<dbReference type="RefSeq" id="WP_138124361.1">
    <property type="nucleotide sequence ID" value="NZ_SWLG01000004.1"/>
</dbReference>
<dbReference type="AlphaFoldDB" id="A0A5R9FC74"/>
<dbReference type="PANTHER" id="PTHR34975:SF2">
    <property type="entry name" value="SPORE GERMINATION PROTEIN A2"/>
    <property type="match status" value="1"/>
</dbReference>
<protein>
    <submittedName>
        <fullName evidence="9">Spore gernimation protein GerB</fullName>
    </submittedName>
</protein>
<feature type="transmembrane region" description="Helical" evidence="8">
    <location>
        <begin position="144"/>
        <end position="165"/>
    </location>
</feature>
<feature type="transmembrane region" description="Helical" evidence="8">
    <location>
        <begin position="84"/>
        <end position="109"/>
    </location>
</feature>
<keyword evidence="3" id="KW-0813">Transport</keyword>
<accession>A0A5R9FC74</accession>
<keyword evidence="4" id="KW-0309">Germination</keyword>
<evidence type="ECO:0000256" key="1">
    <source>
        <dbReference type="ARBA" id="ARBA00004141"/>
    </source>
</evidence>
<evidence type="ECO:0000256" key="2">
    <source>
        <dbReference type="ARBA" id="ARBA00007998"/>
    </source>
</evidence>
<reference evidence="9 10" key="1">
    <citation type="submission" date="2019-04" db="EMBL/GenBank/DDBJ databases">
        <title>Bacillus caeni sp. nov., a bacterium isolated from mangrove sediment.</title>
        <authorList>
            <person name="Huang H."/>
            <person name="Mo K."/>
            <person name="Hu Y."/>
        </authorList>
    </citation>
    <scope>NUCLEOTIDE SEQUENCE [LARGE SCALE GENOMIC DNA]</scope>
    <source>
        <strain evidence="9 10">HB172195</strain>
    </source>
</reference>
<dbReference type="Pfam" id="PF03845">
    <property type="entry name" value="Spore_permease"/>
    <property type="match status" value="1"/>
</dbReference>
<evidence type="ECO:0000313" key="9">
    <source>
        <dbReference type="EMBL" id="TLS38154.1"/>
    </source>
</evidence>
<dbReference type="GO" id="GO:0016020">
    <property type="term" value="C:membrane"/>
    <property type="evidence" value="ECO:0007669"/>
    <property type="project" value="UniProtKB-SubCell"/>
</dbReference>
<comment type="caution">
    <text evidence="9">The sequence shown here is derived from an EMBL/GenBank/DDBJ whole genome shotgun (WGS) entry which is preliminary data.</text>
</comment>
<evidence type="ECO:0000256" key="8">
    <source>
        <dbReference type="SAM" id="Phobius"/>
    </source>
</evidence>
<comment type="subcellular location">
    <subcellularLocation>
        <location evidence="1">Membrane</location>
        <topology evidence="1">Multi-pass membrane protein</topology>
    </subcellularLocation>
</comment>
<feature type="transmembrane region" description="Helical" evidence="8">
    <location>
        <begin position="115"/>
        <end position="137"/>
    </location>
</feature>
<keyword evidence="5 8" id="KW-0812">Transmembrane</keyword>
<keyword evidence="7 8" id="KW-0472">Membrane</keyword>
<dbReference type="EMBL" id="SWLG01000004">
    <property type="protein sequence ID" value="TLS38154.1"/>
    <property type="molecule type" value="Genomic_DNA"/>
</dbReference>
<feature type="transmembrane region" description="Helical" evidence="8">
    <location>
        <begin position="185"/>
        <end position="209"/>
    </location>
</feature>
<evidence type="ECO:0000256" key="4">
    <source>
        <dbReference type="ARBA" id="ARBA00022544"/>
    </source>
</evidence>
<sequence length="365" mass="41610">MKVQVNDQNKISPNLVFFLIHAVQVGVGILGFQRYIAEKAGYDAWISVLLAGIGGSIIIKIMYSMLLKEEGDLIEIHRTAFGNTIGNILSVLFLIYYFMMALAVLRTYIEVVQVWMFPQLSIFPYAFAFLGLVYYIVAGGIRTVTGIAFMGVVFPLYLILTIVFPLRYADFGDLLPIFSHAPIDILAGVKSTTLSYLGFTTLLMYFPFINDKRKSHIWAQLGFQFTTILYLLVAVVTFAFFSKEQLATTIWPTLTMFKIVEMPFVERFEYIGISSWALIILPNVCISVWAFSRGLKRVFHMQQYTGLKISIIALFILMLPFKDRQAIDQLNNYVSTIGFYVLYAYIPCLAVVYHVVRKVRDKHEA</sequence>
<evidence type="ECO:0000256" key="7">
    <source>
        <dbReference type="ARBA" id="ARBA00023136"/>
    </source>
</evidence>
<feature type="transmembrane region" description="Helical" evidence="8">
    <location>
        <begin position="12"/>
        <end position="32"/>
    </location>
</feature>
<keyword evidence="6 8" id="KW-1133">Transmembrane helix</keyword>
<evidence type="ECO:0000256" key="5">
    <source>
        <dbReference type="ARBA" id="ARBA00022692"/>
    </source>
</evidence>
<dbReference type="Gene3D" id="1.20.1740.10">
    <property type="entry name" value="Amino acid/polyamine transporter I"/>
    <property type="match status" value="1"/>
</dbReference>
<dbReference type="OrthoDB" id="2380240at2"/>
<feature type="transmembrane region" description="Helical" evidence="8">
    <location>
        <begin position="304"/>
        <end position="321"/>
    </location>
</feature>
<feature type="transmembrane region" description="Helical" evidence="8">
    <location>
        <begin position="221"/>
        <end position="241"/>
    </location>
</feature>
<organism evidence="9 10">
    <name type="scientific">Exobacillus caeni</name>
    <dbReference type="NCBI Taxonomy" id="2574798"/>
    <lineage>
        <taxon>Bacteria</taxon>
        <taxon>Bacillati</taxon>
        <taxon>Bacillota</taxon>
        <taxon>Bacilli</taxon>
        <taxon>Bacillales</taxon>
        <taxon>Guptibacillaceae</taxon>
        <taxon>Exobacillus</taxon>
    </lineage>
</organism>
<feature type="transmembrane region" description="Helical" evidence="8">
    <location>
        <begin position="333"/>
        <end position="356"/>
    </location>
</feature>
<gene>
    <name evidence="9" type="ORF">FCL54_06330</name>
</gene>
<name>A0A5R9FC74_9BACL</name>